<organism evidence="2 3">
    <name type="scientific">Arcanobacterium phocae</name>
    <dbReference type="NCBI Taxonomy" id="131112"/>
    <lineage>
        <taxon>Bacteria</taxon>
        <taxon>Bacillati</taxon>
        <taxon>Actinomycetota</taxon>
        <taxon>Actinomycetes</taxon>
        <taxon>Actinomycetales</taxon>
        <taxon>Actinomycetaceae</taxon>
        <taxon>Arcanobacterium</taxon>
    </lineage>
</organism>
<dbReference type="STRING" id="131112.SAMN04489737_0881"/>
<dbReference type="OrthoDB" id="849313at2"/>
<dbReference type="InterPro" id="IPR000600">
    <property type="entry name" value="ROK"/>
</dbReference>
<dbReference type="SUPFAM" id="SSF53067">
    <property type="entry name" value="Actin-like ATPase domain"/>
    <property type="match status" value="1"/>
</dbReference>
<dbReference type="InterPro" id="IPR043129">
    <property type="entry name" value="ATPase_NBD"/>
</dbReference>
<dbReference type="RefSeq" id="WP_091282565.1">
    <property type="nucleotide sequence ID" value="NZ_JABAPI010000007.1"/>
</dbReference>
<dbReference type="GO" id="GO:0016301">
    <property type="term" value="F:kinase activity"/>
    <property type="evidence" value="ECO:0007669"/>
    <property type="project" value="UniProtKB-KW"/>
</dbReference>
<dbReference type="Pfam" id="PF00480">
    <property type="entry name" value="ROK"/>
    <property type="match status" value="1"/>
</dbReference>
<accession>A0A1H2LGC1</accession>
<dbReference type="Proteomes" id="UP000214355">
    <property type="component" value="Chromosome I"/>
</dbReference>
<dbReference type="GeneID" id="65344619"/>
<sequence length="285" mass="30748">MRKRAFCDSVEVMTAGSHIQPHDPNSGFDTLSLDFGGSRVKSAVLDRQGNHLGTYFVDVVDYPFTPQLMIETVIEHAQRHAVTCQRVTIGMPGIVRDGIVIHTPHYIRPAGPGGNVDPQLQEAWKNADIQKLVENACHLPTLVVNDAIVAAAATIQGHGSELILTLGTGLGIAFAVNGRLTEHIEVSHAPSPIGGTFDDVVGAINLPDTDSAQWSHHISQVIDALWPMYRWDTLYIGGGNALKLTDQVRASLSERGATFLDYEAGARGGSATWQYVPHITRGACD</sequence>
<keyword evidence="2" id="KW-0418">Kinase</keyword>
<dbReference type="PANTHER" id="PTHR18964">
    <property type="entry name" value="ROK (REPRESSOR, ORF, KINASE) FAMILY"/>
    <property type="match status" value="1"/>
</dbReference>
<keyword evidence="3" id="KW-1185">Reference proteome</keyword>
<dbReference type="EMBL" id="LT629804">
    <property type="protein sequence ID" value="SDU79456.1"/>
    <property type="molecule type" value="Genomic_DNA"/>
</dbReference>
<proteinExistence type="inferred from homology"/>
<evidence type="ECO:0000313" key="2">
    <source>
        <dbReference type="EMBL" id="SDU79456.1"/>
    </source>
</evidence>
<keyword evidence="2" id="KW-0808">Transferase</keyword>
<dbReference type="PANTHER" id="PTHR18964:SF149">
    <property type="entry name" value="BIFUNCTIONAL UDP-N-ACETYLGLUCOSAMINE 2-EPIMERASE_N-ACETYLMANNOSAMINE KINASE"/>
    <property type="match status" value="1"/>
</dbReference>
<dbReference type="AlphaFoldDB" id="A0A1H2LGC1"/>
<evidence type="ECO:0000256" key="1">
    <source>
        <dbReference type="ARBA" id="ARBA00006479"/>
    </source>
</evidence>
<reference evidence="3" key="1">
    <citation type="submission" date="2016-10" db="EMBL/GenBank/DDBJ databases">
        <authorList>
            <person name="Varghese N."/>
            <person name="Submissions S."/>
        </authorList>
    </citation>
    <scope>NUCLEOTIDE SEQUENCE [LARGE SCALE GENOMIC DNA]</scope>
    <source>
        <strain evidence="3">DSM 10002</strain>
    </source>
</reference>
<name>A0A1H2LGC1_9ACTO</name>
<protein>
    <submittedName>
        <fullName evidence="2">Polyphosphate glucokinase</fullName>
    </submittedName>
</protein>
<comment type="similarity">
    <text evidence="1">Belongs to the ROK (NagC/XylR) family.</text>
</comment>
<dbReference type="Gene3D" id="3.30.420.40">
    <property type="match status" value="2"/>
</dbReference>
<evidence type="ECO:0000313" key="3">
    <source>
        <dbReference type="Proteomes" id="UP000214355"/>
    </source>
</evidence>
<gene>
    <name evidence="2" type="ORF">SAMN04489737_0881</name>
</gene>